<evidence type="ECO:0000313" key="4">
    <source>
        <dbReference type="EMBL" id="AGK61366.1"/>
    </source>
</evidence>
<dbReference type="AlphaFoldDB" id="N0BLE5"/>
<keyword evidence="1" id="KW-0540">Nuclease</keyword>
<name>N0BLE5_9EURY</name>
<dbReference type="GeneID" id="15393014"/>
<dbReference type="GO" id="GO:0003677">
    <property type="term" value="F:DNA binding"/>
    <property type="evidence" value="ECO:0007669"/>
    <property type="project" value="InterPro"/>
</dbReference>
<evidence type="ECO:0000256" key="2">
    <source>
        <dbReference type="ARBA" id="ARBA00022759"/>
    </source>
</evidence>
<protein>
    <recommendedName>
        <fullName evidence="6">Restriction endonuclease</fullName>
    </recommendedName>
</protein>
<dbReference type="Pfam" id="PF09226">
    <property type="entry name" value="Endonuc-HincII"/>
    <property type="match status" value="1"/>
</dbReference>
<evidence type="ECO:0000256" key="1">
    <source>
        <dbReference type="ARBA" id="ARBA00022722"/>
    </source>
</evidence>
<dbReference type="Gene3D" id="3.40.600.10">
    <property type="entry name" value="DNA mismatch repair MutH/Restriction endonuclease, type II"/>
    <property type="match status" value="1"/>
</dbReference>
<evidence type="ECO:0000256" key="3">
    <source>
        <dbReference type="ARBA" id="ARBA00022801"/>
    </source>
</evidence>
<evidence type="ECO:0000313" key="5">
    <source>
        <dbReference type="Proteomes" id="UP000013307"/>
    </source>
</evidence>
<reference evidence="4 5" key="1">
    <citation type="journal article" date="2013" name="Genome Announc.">
        <title>Complete Genome Sequence of the Thermophilic and Facultatively Chemolithoautotrophic Sulfate Reducer Archaeoglobus sulfaticallidus Strain PM70-1T.</title>
        <authorList>
            <person name="Stokke R."/>
            <person name="Hocking W.P."/>
            <person name="Steinsbu B.O."/>
            <person name="Steen I.H."/>
        </authorList>
    </citation>
    <scope>NUCLEOTIDE SEQUENCE [LARGE SCALE GENOMIC DNA]</scope>
    <source>
        <strain evidence="4">PM70-1</strain>
    </source>
</reference>
<accession>N0BLE5</accession>
<keyword evidence="3" id="KW-0378">Hydrolase</keyword>
<dbReference type="Proteomes" id="UP000013307">
    <property type="component" value="Chromosome"/>
</dbReference>
<gene>
    <name evidence="4" type="ORF">Asulf_01375</name>
</gene>
<organism evidence="4 5">
    <name type="scientific">Archaeoglobus sulfaticallidus PM70-1</name>
    <dbReference type="NCBI Taxonomy" id="387631"/>
    <lineage>
        <taxon>Archaea</taxon>
        <taxon>Methanobacteriati</taxon>
        <taxon>Methanobacteriota</taxon>
        <taxon>Archaeoglobi</taxon>
        <taxon>Archaeoglobales</taxon>
        <taxon>Archaeoglobaceae</taxon>
        <taxon>Archaeoglobus</taxon>
    </lineage>
</organism>
<dbReference type="GO" id="GO:0009036">
    <property type="term" value="F:type II site-specific deoxyribonuclease activity"/>
    <property type="evidence" value="ECO:0007669"/>
    <property type="project" value="InterPro"/>
</dbReference>
<dbReference type="RefSeq" id="WP_015590964.1">
    <property type="nucleotide sequence ID" value="NC_021169.1"/>
</dbReference>
<dbReference type="KEGG" id="ast:Asulf_01375"/>
<dbReference type="EMBL" id="CP005290">
    <property type="protein sequence ID" value="AGK61366.1"/>
    <property type="molecule type" value="Genomic_DNA"/>
</dbReference>
<proteinExistence type="predicted"/>
<dbReference type="InterPro" id="IPR037057">
    <property type="entry name" value="DNA_rep_MutH/T2_RE_sf"/>
</dbReference>
<dbReference type="InterPro" id="IPR015307">
    <property type="entry name" value="Restrct_endonuc_II_HincII"/>
</dbReference>
<keyword evidence="2" id="KW-0255">Endonuclease</keyword>
<keyword evidence="5" id="KW-1185">Reference proteome</keyword>
<dbReference type="HOGENOM" id="CLU_948651_0_0_2"/>
<sequence>MNLLEIRRMVESCLSTAKGQVVNDVAIMSRASGSASGLPFEEWTKNKLNECGFKTFLQEEYLLEVVRELKEKGHSNSQIERIIRDTWWGTSNYMISRNQLNHAFNQHALNQNDPPAYQQSIADIILFYGNDLVDNINDIVAINVKSHNLDRPSRDPNIISAKRIIDYMKDILETKPSIIDKVNLWFIGIYYRQSSGYASIEEIYIKDFFRLDVKKIPTINFDAAIQIQWHVKDMVELESQDKLTFIESLAEEFNKRWVEFVDRRTASIEETLNTLRTLIKKYRNKKTLFDYMV</sequence>
<evidence type="ECO:0008006" key="6">
    <source>
        <dbReference type="Google" id="ProtNLM"/>
    </source>
</evidence>
<dbReference type="GO" id="GO:0009307">
    <property type="term" value="P:DNA restriction-modification system"/>
    <property type="evidence" value="ECO:0007669"/>
    <property type="project" value="InterPro"/>
</dbReference>